<evidence type="ECO:0000313" key="3">
    <source>
        <dbReference type="Proteomes" id="UP000461409"/>
    </source>
</evidence>
<protein>
    <submittedName>
        <fullName evidence="2">Uncharacterized protein</fullName>
    </submittedName>
</protein>
<dbReference type="Proteomes" id="UP000461409">
    <property type="component" value="Unassembled WGS sequence"/>
</dbReference>
<feature type="coiled-coil region" evidence="1">
    <location>
        <begin position="30"/>
        <end position="57"/>
    </location>
</feature>
<proteinExistence type="predicted"/>
<gene>
    <name evidence="2" type="ORF">GRF63_05655</name>
</gene>
<evidence type="ECO:0000256" key="1">
    <source>
        <dbReference type="SAM" id="Coils"/>
    </source>
</evidence>
<dbReference type="AlphaFoldDB" id="A0A844XD04"/>
<sequence>MTPQSRIRRIGWLAALGTCIVLYILLHVKVNAVHAEVIRAEREIVRLENQNMLLETEFLTRSSQVQLAAWNRVDFGFEAPRAEQFIDSPIQLASFGSPRSADAPAPILLAGMTSGEDMPDFPQLVSPLTGKPVDERVLAGDEPTEGHLAVTLAPGPLRVPIVTSVGAPLASVAIAGAGQR</sequence>
<dbReference type="EMBL" id="WUBR01000001">
    <property type="protein sequence ID" value="MWV27385.1"/>
    <property type="molecule type" value="Genomic_DNA"/>
</dbReference>
<name>A0A844XD04_9SPHN</name>
<evidence type="ECO:0000313" key="2">
    <source>
        <dbReference type="EMBL" id="MWV27385.1"/>
    </source>
</evidence>
<reference evidence="2 3" key="2">
    <citation type="submission" date="2020-02" db="EMBL/GenBank/DDBJ databases">
        <title>Erythrobacter dongmakensis sp. nov., isolated from a tidal mudflat.</title>
        <authorList>
            <person name="Kim I.S."/>
        </authorList>
    </citation>
    <scope>NUCLEOTIDE SEQUENCE [LARGE SCALE GENOMIC DNA]</scope>
    <source>
        <strain evidence="2 3">GH3-10</strain>
    </source>
</reference>
<comment type="caution">
    <text evidence="2">The sequence shown here is derived from an EMBL/GenBank/DDBJ whole genome shotgun (WGS) entry which is preliminary data.</text>
</comment>
<accession>A0A844XD04</accession>
<keyword evidence="1" id="KW-0175">Coiled coil</keyword>
<reference evidence="2 3" key="1">
    <citation type="submission" date="2019-12" db="EMBL/GenBank/DDBJ databases">
        <authorList>
            <person name="Lee S.D."/>
        </authorList>
    </citation>
    <scope>NUCLEOTIDE SEQUENCE [LARGE SCALE GENOMIC DNA]</scope>
    <source>
        <strain evidence="2 3">GH3-10</strain>
    </source>
</reference>
<organism evidence="2 3">
    <name type="scientific">Aurantiacibacter rhizosphaerae</name>
    <dbReference type="NCBI Taxonomy" id="2691582"/>
    <lineage>
        <taxon>Bacteria</taxon>
        <taxon>Pseudomonadati</taxon>
        <taxon>Pseudomonadota</taxon>
        <taxon>Alphaproteobacteria</taxon>
        <taxon>Sphingomonadales</taxon>
        <taxon>Erythrobacteraceae</taxon>
        <taxon>Aurantiacibacter</taxon>
    </lineage>
</organism>
<dbReference type="RefSeq" id="WP_160484956.1">
    <property type="nucleotide sequence ID" value="NZ_WUBR01000001.1"/>
</dbReference>
<keyword evidence="3" id="KW-1185">Reference proteome</keyword>